<proteinExistence type="predicted"/>
<reference evidence="1 2" key="1">
    <citation type="journal article" date="2011" name="J. Bacteriol.">
        <title>Draft genome sequence of the chemolithoheterotrophic, halophilic methylotroph Methylophaga thiooxydans DMS010.</title>
        <authorList>
            <person name="Boden R."/>
            <person name="Ferriera S."/>
            <person name="Johnson J."/>
            <person name="Kelly D.P."/>
            <person name="Murrell J.C."/>
            <person name="Schafer H."/>
        </authorList>
    </citation>
    <scope>NUCLEOTIDE SEQUENCE [LARGE SCALE GENOMIC DNA]</scope>
    <source>
        <strain evidence="1 2">DMS010</strain>
    </source>
</reference>
<dbReference type="AlphaFoldDB" id="C0N457"/>
<gene>
    <name evidence="1" type="ORF">MDMS009_847</name>
</gene>
<evidence type="ECO:0000313" key="2">
    <source>
        <dbReference type="Proteomes" id="UP000004679"/>
    </source>
</evidence>
<sequence>MDEVNEKLTKTVEKDKLNKDFLLELHRFKSTIQHVMTVAETQCKSDLVYRDEPDKRKIYEHYLKKLSDQVENNEIHIELACFPIQNFSDDISHSPLAVSQRIEELRECIIILNDIEGRICKDKGLLDLIDNLIDKHSFKEFLHTEKNALETYSYTLTEYS</sequence>
<keyword evidence="2" id="KW-1185">Reference proteome</keyword>
<dbReference type="HOGENOM" id="CLU_1650178_0_0_6"/>
<accession>C0N457</accession>
<dbReference type="EMBL" id="GG657892">
    <property type="protein sequence ID" value="EEF80522.1"/>
    <property type="molecule type" value="Genomic_DNA"/>
</dbReference>
<organism evidence="1 2">
    <name type="scientific">Methylophaga thiooxydans DMS010</name>
    <dbReference type="NCBI Taxonomy" id="637616"/>
    <lineage>
        <taxon>Bacteria</taxon>
        <taxon>Pseudomonadati</taxon>
        <taxon>Pseudomonadota</taxon>
        <taxon>Gammaproteobacteria</taxon>
        <taxon>Thiotrichales</taxon>
        <taxon>Piscirickettsiaceae</taxon>
        <taxon>Methylophaga</taxon>
    </lineage>
</organism>
<evidence type="ECO:0000313" key="1">
    <source>
        <dbReference type="EMBL" id="EEF80522.1"/>
    </source>
</evidence>
<dbReference type="Proteomes" id="UP000004679">
    <property type="component" value="Unassembled WGS sequence"/>
</dbReference>
<name>C0N457_9GAMM</name>
<protein>
    <submittedName>
        <fullName evidence="1">Uncharacterized protein</fullName>
    </submittedName>
</protein>